<reference evidence="17 24" key="6">
    <citation type="submission" date="2019-07" db="EMBL/GenBank/DDBJ databases">
        <title>Genome sequencing of Parabacteroides distasonis iSURF_7.</title>
        <authorList>
            <person name="Degefu H.N."/>
            <person name="Ruoff K.L."/>
            <person name="Price C.E."/>
            <person name="Valls R.A."/>
            <person name="O'Toole G.A."/>
        </authorList>
    </citation>
    <scope>NUCLEOTIDE SEQUENCE [LARGE SCALE GENOMIC DNA]</scope>
    <source>
        <strain evidence="17 24">CFPLTA003_1B</strain>
    </source>
</reference>
<evidence type="ECO:0000256" key="1">
    <source>
        <dbReference type="PROSITE-ProRule" id="PRU00339"/>
    </source>
</evidence>
<dbReference type="EMBL" id="JAQMPX010000010">
    <property type="protein sequence ID" value="MDB9137279.1"/>
    <property type="molecule type" value="Genomic_DNA"/>
</dbReference>
<evidence type="ECO:0000313" key="26">
    <source>
        <dbReference type="Proteomes" id="UP000441358"/>
    </source>
</evidence>
<dbReference type="InterPro" id="IPR011990">
    <property type="entry name" value="TPR-like_helical_dom_sf"/>
</dbReference>
<dbReference type="EMBL" id="RAYI01000024">
    <property type="protein sequence ID" value="RLT72989.1"/>
    <property type="molecule type" value="Genomic_DNA"/>
</dbReference>
<dbReference type="Proteomes" id="UP000441358">
    <property type="component" value="Unassembled WGS sequence"/>
</dbReference>
<dbReference type="EMBL" id="WKNE01000006">
    <property type="protein sequence ID" value="MRZ55015.1"/>
    <property type="molecule type" value="Genomic_DNA"/>
</dbReference>
<dbReference type="Proteomes" id="UP000315827">
    <property type="component" value="Unassembled WGS sequence"/>
</dbReference>
<reference evidence="25 26" key="5">
    <citation type="journal article" date="2019" name="Nat. Med.">
        <title>A library of human gut bacterial isolates paired with longitudinal multiomics data enables mechanistic microbiome research.</title>
        <authorList>
            <person name="Poyet M."/>
            <person name="Groussin M."/>
            <person name="Gibbons S.M."/>
            <person name="Avila-Pacheco J."/>
            <person name="Jiang X."/>
            <person name="Kearney S.M."/>
            <person name="Perrotta A.R."/>
            <person name="Berdy B."/>
            <person name="Zhao S."/>
            <person name="Lieberman T.D."/>
            <person name="Swanson P.K."/>
            <person name="Smith M."/>
            <person name="Roesemann S."/>
            <person name="Alexander J.E."/>
            <person name="Rich S.A."/>
            <person name="Livny J."/>
            <person name="Vlamakis H."/>
            <person name="Clish C."/>
            <person name="Bullock K."/>
            <person name="Deik A."/>
            <person name="Scott J."/>
            <person name="Pierce K.A."/>
            <person name="Xavier R.J."/>
            <person name="Alm E.J."/>
        </authorList>
    </citation>
    <scope>NUCLEOTIDE SEQUENCE [LARGE SCALE GENOMIC DNA]</scope>
    <source>
        <strain evidence="10 31">BIOML-A10</strain>
        <strain evidence="8 28">BIOML-A11</strain>
        <strain evidence="12 25">BIOML-A2</strain>
        <strain evidence="13 27">BIOML-A20</strain>
        <strain evidence="11 26">BIOML-A32</strain>
        <strain evidence="7 30">BIOML-A41</strain>
        <strain evidence="9 29">BIOML-A9</strain>
    </source>
</reference>
<evidence type="ECO:0000313" key="17">
    <source>
        <dbReference type="EMBL" id="TWV59402.1"/>
    </source>
</evidence>
<dbReference type="InterPro" id="IPR019734">
    <property type="entry name" value="TPR_rpt"/>
</dbReference>
<accession>A0A174L8J2</accession>
<dbReference type="GeneID" id="93523674"/>
<dbReference type="EMBL" id="CYYK01000001">
    <property type="protein sequence ID" value="CUN45434.1"/>
    <property type="molecule type" value="Genomic_DNA"/>
</dbReference>
<dbReference type="EMBL" id="JAQMPJ010000002">
    <property type="protein sequence ID" value="MDB9004233.1"/>
    <property type="molecule type" value="Genomic_DNA"/>
</dbReference>
<dbReference type="EMBL" id="CYXP01000002">
    <property type="protein sequence ID" value="CUM92546.1"/>
    <property type="molecule type" value="Genomic_DNA"/>
</dbReference>
<dbReference type="OrthoDB" id="1122525at2"/>
<dbReference type="Proteomes" id="UP000471216">
    <property type="component" value="Unassembled WGS sequence"/>
</dbReference>
<evidence type="ECO:0000313" key="23">
    <source>
        <dbReference type="Proteomes" id="UP000278164"/>
    </source>
</evidence>
<evidence type="ECO:0000313" key="27">
    <source>
        <dbReference type="Proteomes" id="UP000441609"/>
    </source>
</evidence>
<evidence type="ECO:0000313" key="29">
    <source>
        <dbReference type="Proteomes" id="UP000461276"/>
    </source>
</evidence>
<keyword evidence="1" id="KW-0802">TPR repeat</keyword>
<evidence type="ECO:0000313" key="9">
    <source>
        <dbReference type="EMBL" id="MRY94434.1"/>
    </source>
</evidence>
<evidence type="ECO:0000313" key="19">
    <source>
        <dbReference type="Proteomes" id="UP000095332"/>
    </source>
</evidence>
<name>A0A174L8J2_PARDI</name>
<dbReference type="Pfam" id="PF13432">
    <property type="entry name" value="TPR_16"/>
    <property type="match status" value="1"/>
</dbReference>
<reference evidence="18" key="9">
    <citation type="submission" date="2023-03" db="EMBL/GenBank/DDBJ databases">
        <title>Parabacteroides distasonis, a bacteria resistant against UC.</title>
        <authorList>
            <person name="Dai W."/>
        </authorList>
    </citation>
    <scope>NUCLEOTIDE SEQUENCE</scope>
    <source>
        <strain evidence="18">F1-28</strain>
    </source>
</reference>
<dbReference type="Gene3D" id="1.25.40.10">
    <property type="entry name" value="Tetratricopeptide repeat domain"/>
    <property type="match status" value="1"/>
</dbReference>
<evidence type="ECO:0000313" key="8">
    <source>
        <dbReference type="EMBL" id="MRY84295.1"/>
    </source>
</evidence>
<dbReference type="EMBL" id="VOHW01000014">
    <property type="protein sequence ID" value="TWV59402.1"/>
    <property type="molecule type" value="Genomic_DNA"/>
</dbReference>
<dbReference type="Proteomes" id="UP000095455">
    <property type="component" value="Unassembled WGS sequence"/>
</dbReference>
<evidence type="ECO:0000313" key="21">
    <source>
        <dbReference type="Proteomes" id="UP000095591"/>
    </source>
</evidence>
<protein>
    <submittedName>
        <fullName evidence="2">Cytochrome c biogenesis factor</fullName>
    </submittedName>
    <submittedName>
        <fullName evidence="5">Tetratricopeptide repeat protein</fullName>
    </submittedName>
</protein>
<dbReference type="Proteomes" id="UP001210126">
    <property type="component" value="Unassembled WGS sequence"/>
</dbReference>
<evidence type="ECO:0000313" key="4">
    <source>
        <dbReference type="EMBL" id="CUQ41462.1"/>
    </source>
</evidence>
<dbReference type="Proteomes" id="UP000463337">
    <property type="component" value="Unassembled WGS sequence"/>
</dbReference>
<reference evidence="19 20" key="1">
    <citation type="submission" date="2015-09" db="EMBL/GenBank/DDBJ databases">
        <authorList>
            <consortium name="Pathogen Informatics"/>
        </authorList>
    </citation>
    <scope>NUCLEOTIDE SEQUENCE [LARGE SCALE GENOMIC DNA]</scope>
    <source>
        <strain evidence="3 20">2789STDY5608822</strain>
        <strain evidence="2 21">2789STDY5608872</strain>
        <strain evidence="4 19">2789STDY5834948</strain>
    </source>
</reference>
<dbReference type="EMBL" id="WKMW01000007">
    <property type="protein sequence ID" value="MRY84295.1"/>
    <property type="molecule type" value="Genomic_DNA"/>
</dbReference>
<dbReference type="Proteomes" id="UP000095332">
    <property type="component" value="Unassembled WGS sequence"/>
</dbReference>
<dbReference type="EMBL" id="CP120353">
    <property type="protein sequence ID" value="WET64063.1"/>
    <property type="molecule type" value="Genomic_DNA"/>
</dbReference>
<reference evidence="14" key="3">
    <citation type="journal article" date="2018" name="BMC Genomics">
        <title>Whole genome sequencing and function prediction of 133 gut anaerobes isolated from chicken caecum in pure cultures.</title>
        <authorList>
            <person name="Medvecky M."/>
            <person name="Cejkova D."/>
            <person name="Polansky O."/>
            <person name="Karasova D."/>
            <person name="Kubasova T."/>
            <person name="Cizek A."/>
            <person name="Rychlik I."/>
        </authorList>
    </citation>
    <scope>NUCLEOTIDE SEQUENCE</scope>
    <source>
        <strain evidence="14">An199</strain>
    </source>
</reference>
<dbReference type="SUPFAM" id="SSF48452">
    <property type="entry name" value="TPR-like"/>
    <property type="match status" value="1"/>
</dbReference>
<dbReference type="Proteomes" id="UP000441609">
    <property type="component" value="Unassembled WGS sequence"/>
</dbReference>
<dbReference type="EMBL" id="WKMC01000002">
    <property type="protein sequence ID" value="MRZ49384.1"/>
    <property type="molecule type" value="Genomic_DNA"/>
</dbReference>
<evidence type="ECO:0000313" key="2">
    <source>
        <dbReference type="EMBL" id="CUM92546.1"/>
    </source>
</evidence>
<evidence type="ECO:0000313" key="16">
    <source>
        <dbReference type="EMBL" id="RLT72989.1"/>
    </source>
</evidence>
<evidence type="ECO:0000313" key="20">
    <source>
        <dbReference type="Proteomes" id="UP000095455"/>
    </source>
</evidence>
<dbReference type="Proteomes" id="UP000501982">
    <property type="component" value="Chromosome"/>
</dbReference>
<dbReference type="Proteomes" id="UP000432516">
    <property type="component" value="Unassembled WGS sequence"/>
</dbReference>
<dbReference type="EMBL" id="WKMX01000012">
    <property type="protein sequence ID" value="MRZ07324.1"/>
    <property type="molecule type" value="Genomic_DNA"/>
</dbReference>
<evidence type="ECO:0000313" key="10">
    <source>
        <dbReference type="EMBL" id="MRZ07324.1"/>
    </source>
</evidence>
<feature type="repeat" description="TPR" evidence="1">
    <location>
        <begin position="31"/>
        <end position="64"/>
    </location>
</feature>
<dbReference type="PROSITE" id="PS50005">
    <property type="entry name" value="TPR"/>
    <property type="match status" value="1"/>
</dbReference>
<evidence type="ECO:0000313" key="13">
    <source>
        <dbReference type="EMBL" id="MSB74815.1"/>
    </source>
</evidence>
<dbReference type="Proteomes" id="UP000278164">
    <property type="component" value="Unassembled WGS sequence"/>
</dbReference>
<evidence type="ECO:0000313" key="31">
    <source>
        <dbReference type="Proteomes" id="UP000471216"/>
    </source>
</evidence>
<evidence type="ECO:0000313" key="24">
    <source>
        <dbReference type="Proteomes" id="UP000315827"/>
    </source>
</evidence>
<dbReference type="Proteomes" id="UP000450599">
    <property type="component" value="Unassembled WGS sequence"/>
</dbReference>
<dbReference type="Proteomes" id="UP001211522">
    <property type="component" value="Unassembled WGS sequence"/>
</dbReference>
<dbReference type="PROSITE" id="PS50293">
    <property type="entry name" value="TPR_REGION"/>
    <property type="match status" value="1"/>
</dbReference>
<evidence type="ECO:0000313" key="11">
    <source>
        <dbReference type="EMBL" id="MRZ49384.1"/>
    </source>
</evidence>
<dbReference type="EMBL" id="CP051672">
    <property type="protein sequence ID" value="QJE30348.1"/>
    <property type="molecule type" value="Genomic_DNA"/>
</dbReference>
<dbReference type="EMBL" id="NFJX01000001">
    <property type="protein sequence ID" value="OUP22956.1"/>
    <property type="molecule type" value="Genomic_DNA"/>
</dbReference>
<evidence type="ECO:0000313" key="12">
    <source>
        <dbReference type="EMBL" id="MRZ55015.1"/>
    </source>
</evidence>
<dbReference type="Proteomes" id="UP000461276">
    <property type="component" value="Unassembled WGS sequence"/>
</dbReference>
<evidence type="ECO:0000313" key="28">
    <source>
        <dbReference type="Proteomes" id="UP000450599"/>
    </source>
</evidence>
<reference evidence="16 23" key="4">
    <citation type="submission" date="2018-09" db="EMBL/GenBank/DDBJ databases">
        <title>Murine metabolic-syndrome-specific gut microbial biobank.</title>
        <authorList>
            <person name="Liu C."/>
        </authorList>
    </citation>
    <scope>NUCLEOTIDE SEQUENCE [LARGE SCALE GENOMIC DNA]</scope>
    <source>
        <strain evidence="16 23">8-P5</strain>
    </source>
</reference>
<evidence type="ECO:0000313" key="22">
    <source>
        <dbReference type="Proteomes" id="UP000195950"/>
    </source>
</evidence>
<evidence type="ECO:0000313" key="15">
    <source>
        <dbReference type="EMBL" id="QJE30348.1"/>
    </source>
</evidence>
<evidence type="ECO:0000313" key="32">
    <source>
        <dbReference type="Proteomes" id="UP000501982"/>
    </source>
</evidence>
<dbReference type="Proteomes" id="UP000095591">
    <property type="component" value="Unassembled WGS sequence"/>
</dbReference>
<evidence type="ECO:0000313" key="30">
    <source>
        <dbReference type="Proteomes" id="UP000463337"/>
    </source>
</evidence>
<dbReference type="AlphaFoldDB" id="A0A174L8J2"/>
<evidence type="ECO:0000313" key="14">
    <source>
        <dbReference type="EMBL" id="OUP22956.1"/>
    </source>
</evidence>
<dbReference type="SMART" id="SM00028">
    <property type="entry name" value="TPR"/>
    <property type="match status" value="1"/>
</dbReference>
<evidence type="ECO:0000313" key="18">
    <source>
        <dbReference type="EMBL" id="WET64063.1"/>
    </source>
</evidence>
<reference evidence="22" key="2">
    <citation type="submission" date="2017-04" db="EMBL/GenBank/DDBJ databases">
        <title>Function of individual gut microbiota members based on whole genome sequencing of pure cultures obtained from chicken caecum.</title>
        <authorList>
            <person name="Medvecky M."/>
            <person name="Cejkova D."/>
            <person name="Polansky O."/>
            <person name="Karasova D."/>
            <person name="Kubasova T."/>
            <person name="Cizek A."/>
            <person name="Rychlik I."/>
        </authorList>
    </citation>
    <scope>NUCLEOTIDE SEQUENCE [LARGE SCALE GENOMIC DNA]</scope>
    <source>
        <strain evidence="22">An199</strain>
    </source>
</reference>
<evidence type="ECO:0000313" key="25">
    <source>
        <dbReference type="Proteomes" id="UP000432516"/>
    </source>
</evidence>
<gene>
    <name evidence="14" type="ORF">B5F32_01415</name>
    <name evidence="16" type="ORF">D7V78_12855</name>
    <name evidence="3" type="ORF">ERS852380_00394</name>
    <name evidence="2" type="ORF">ERS852429_01131</name>
    <name evidence="4" type="ORF">ERS852560_02745</name>
    <name evidence="17" type="ORF">FSA05_18015</name>
    <name evidence="10" type="ORF">GKD54_14130</name>
    <name evidence="8" type="ORF">GKD58_08520</name>
    <name evidence="7" type="ORF">GKD59_16100</name>
    <name evidence="11" type="ORF">GKD66_03820</name>
    <name evidence="9" type="ORF">GKD67_14610</name>
    <name evidence="12" type="ORF">GKD68_09640</name>
    <name evidence="13" type="ORF">GKD70_16255</name>
    <name evidence="15" type="ORF">HHO38_19585</name>
    <name evidence="18" type="ORF">P2T59_20565</name>
    <name evidence="5" type="ORF">PN599_04350</name>
    <name evidence="6" type="ORF">PN612_01990</name>
</gene>
<dbReference type="Proteomes" id="UP000195950">
    <property type="component" value="Unassembled WGS sequence"/>
</dbReference>
<dbReference type="EMBL" id="CZBM01000011">
    <property type="protein sequence ID" value="CUQ41462.1"/>
    <property type="molecule type" value="Genomic_DNA"/>
</dbReference>
<evidence type="ECO:0000313" key="7">
    <source>
        <dbReference type="EMBL" id="MRY59402.1"/>
    </source>
</evidence>
<dbReference type="EMBL" id="WKLT01000016">
    <property type="protein sequence ID" value="MRY59402.1"/>
    <property type="molecule type" value="Genomic_DNA"/>
</dbReference>
<dbReference type="Proteomes" id="UP001221009">
    <property type="component" value="Chromosome"/>
</dbReference>
<reference evidence="5" key="8">
    <citation type="submission" date="2023-01" db="EMBL/GenBank/DDBJ databases">
        <title>Human gut microbiome strain richness.</title>
        <authorList>
            <person name="Chen-Liaw A."/>
        </authorList>
    </citation>
    <scope>NUCLEOTIDE SEQUENCE</scope>
    <source>
        <strain evidence="6">D35st1_E5_D35t1_190705</strain>
        <strain evidence="5">RTP21484st1_E5_RTP21484_190118</strain>
    </source>
</reference>
<sequence length="87" mass="10147">MEEIKRLISENKLEEAIRLLDAYLTEQPRSDEAWFLLGKAHYKLGNVRLALNSYLQAIEINPESPAQAAYDMAIKVLDFYNKDMYNH</sequence>
<dbReference type="EMBL" id="WKMO01000016">
    <property type="protein sequence ID" value="MSB74815.1"/>
    <property type="molecule type" value="Genomic_DNA"/>
</dbReference>
<evidence type="ECO:0000313" key="6">
    <source>
        <dbReference type="EMBL" id="MDB9137279.1"/>
    </source>
</evidence>
<evidence type="ECO:0000313" key="5">
    <source>
        <dbReference type="EMBL" id="MDB9004233.1"/>
    </source>
</evidence>
<dbReference type="OMA" id="RGNAYRK"/>
<organism evidence="14 22">
    <name type="scientific">Parabacteroides distasonis</name>
    <dbReference type="NCBI Taxonomy" id="823"/>
    <lineage>
        <taxon>Bacteria</taxon>
        <taxon>Pseudomonadati</taxon>
        <taxon>Bacteroidota</taxon>
        <taxon>Bacteroidia</taxon>
        <taxon>Bacteroidales</taxon>
        <taxon>Tannerellaceae</taxon>
        <taxon>Parabacteroides</taxon>
    </lineage>
</organism>
<dbReference type="RefSeq" id="WP_005859264.1">
    <property type="nucleotide sequence ID" value="NZ_AP019729.1"/>
</dbReference>
<proteinExistence type="predicted"/>
<dbReference type="EMBL" id="WKMY01000010">
    <property type="protein sequence ID" value="MRY94434.1"/>
    <property type="molecule type" value="Genomic_DNA"/>
</dbReference>
<reference evidence="15 32" key="7">
    <citation type="submission" date="2020-04" db="EMBL/GenBank/DDBJ databases">
        <title>Complete Genomes and Methylome analysis of CBBP consortium that reverse antibiotic-induced susceptibility to vancomycin-resistant Enterococcus faecium infection.</title>
        <authorList>
            <person name="Fomenkov A."/>
            <person name="Zhang Z."/>
            <person name="Pamer E."/>
            <person name="Roberts R.J."/>
        </authorList>
    </citation>
    <scope>NUCLEOTIDE SEQUENCE [LARGE SCALE GENOMIC DNA]</scope>
    <source>
        <strain evidence="32">CBBP</strain>
        <strain evidence="15">CBBP-1</strain>
    </source>
</reference>
<evidence type="ECO:0000313" key="3">
    <source>
        <dbReference type="EMBL" id="CUN45434.1"/>
    </source>
</evidence>